<dbReference type="eggNOG" id="COG1309">
    <property type="taxonomic scope" value="Bacteria"/>
</dbReference>
<evidence type="ECO:0000256" key="1">
    <source>
        <dbReference type="ARBA" id="ARBA00023125"/>
    </source>
</evidence>
<proteinExistence type="predicted"/>
<dbReference type="GO" id="GO:0003677">
    <property type="term" value="F:DNA binding"/>
    <property type="evidence" value="ECO:0007669"/>
    <property type="project" value="UniProtKB-UniRule"/>
</dbReference>
<dbReference type="EMBL" id="HG917868">
    <property type="protein sequence ID" value="CDM68411.1"/>
    <property type="molecule type" value="Genomic_DNA"/>
</dbReference>
<dbReference type="InterPro" id="IPR039532">
    <property type="entry name" value="TetR_C_Firmicutes"/>
</dbReference>
<dbReference type="PATRIC" id="fig|1216932.3.peg.1240"/>
<keyword evidence="5" id="KW-1185">Reference proteome</keyword>
<evidence type="ECO:0000259" key="3">
    <source>
        <dbReference type="PROSITE" id="PS50977"/>
    </source>
</evidence>
<dbReference type="Gene3D" id="1.10.357.10">
    <property type="entry name" value="Tetracycline Repressor, domain 2"/>
    <property type="match status" value="1"/>
</dbReference>
<gene>
    <name evidence="4" type="ORF">CM240_1247</name>
</gene>
<dbReference type="SUPFAM" id="SSF46689">
    <property type="entry name" value="Homeodomain-like"/>
    <property type="match status" value="1"/>
</dbReference>
<sequence length="192" mass="22615">MNKNSEETKERIKKAFIKLYKENRIEKITISQLTKEAKVYRGTFYYYYKDIYDLLEQIEGRFFKEVIEDVFGVIEGILSGDIEKRAVEITDHFKKYEEIMTLFFVDKPNYILIRRLKEAAKSKILMILGINNNNLSNEDKYILEYISSAQVGIITKWIENKRDIDTVKLARIIKKVNLLGPVTSLKNNSINK</sequence>
<dbReference type="Proteomes" id="UP000019426">
    <property type="component" value="Chromosome M2/40_rep1"/>
</dbReference>
<keyword evidence="1 2" id="KW-0238">DNA-binding</keyword>
<protein>
    <submittedName>
        <fullName evidence="4">TetR family transcriptional regulator</fullName>
    </submittedName>
</protein>
<dbReference type="KEGG" id="clt:CM240_1247"/>
<accession>W6RUT4</accession>
<feature type="domain" description="HTH tetR-type" evidence="3">
    <location>
        <begin position="6"/>
        <end position="66"/>
    </location>
</feature>
<name>W6RUT4_9CLOT</name>
<evidence type="ECO:0000313" key="4">
    <source>
        <dbReference type="EMBL" id="CDM68411.1"/>
    </source>
</evidence>
<dbReference type="RefSeq" id="WP_051483726.1">
    <property type="nucleotide sequence ID" value="NZ_HG917868.1"/>
</dbReference>
<organism evidence="4 5">
    <name type="scientific">Clostridium bornimense</name>
    <dbReference type="NCBI Taxonomy" id="1216932"/>
    <lineage>
        <taxon>Bacteria</taxon>
        <taxon>Bacillati</taxon>
        <taxon>Bacillota</taxon>
        <taxon>Clostridia</taxon>
        <taxon>Eubacteriales</taxon>
        <taxon>Clostridiaceae</taxon>
        <taxon>Clostridium</taxon>
    </lineage>
</organism>
<dbReference type="HOGENOM" id="CLU_087539_0_7_9"/>
<dbReference type="STRING" id="1216932.CM240_1247"/>
<dbReference type="PROSITE" id="PS50977">
    <property type="entry name" value="HTH_TETR_2"/>
    <property type="match status" value="1"/>
</dbReference>
<dbReference type="Pfam" id="PF14278">
    <property type="entry name" value="TetR_C_8"/>
    <property type="match status" value="1"/>
</dbReference>
<evidence type="ECO:0000256" key="2">
    <source>
        <dbReference type="PROSITE-ProRule" id="PRU00335"/>
    </source>
</evidence>
<dbReference type="PANTHER" id="PTHR43479:SF11">
    <property type="entry name" value="ACREF_ENVCD OPERON REPRESSOR-RELATED"/>
    <property type="match status" value="1"/>
</dbReference>
<feature type="DNA-binding region" description="H-T-H motif" evidence="2">
    <location>
        <begin position="29"/>
        <end position="48"/>
    </location>
</feature>
<dbReference type="PANTHER" id="PTHR43479">
    <property type="entry name" value="ACREF/ENVCD OPERON REPRESSOR-RELATED"/>
    <property type="match status" value="1"/>
</dbReference>
<dbReference type="InterPro" id="IPR001647">
    <property type="entry name" value="HTH_TetR"/>
</dbReference>
<dbReference type="OrthoDB" id="9810250at2"/>
<dbReference type="InterPro" id="IPR050624">
    <property type="entry name" value="HTH-type_Tx_Regulator"/>
</dbReference>
<dbReference type="AlphaFoldDB" id="W6RUT4"/>
<reference evidence="4 5" key="1">
    <citation type="submission" date="2013-11" db="EMBL/GenBank/DDBJ databases">
        <title>Complete genome sequence of Clostridum sp. M2/40.</title>
        <authorList>
            <person name="Wibberg D."/>
            <person name="Puehler A."/>
            <person name="Schlueter A."/>
        </authorList>
    </citation>
    <scope>NUCLEOTIDE SEQUENCE [LARGE SCALE GENOMIC DNA]</scope>
    <source>
        <strain evidence="5">M2/40</strain>
    </source>
</reference>
<evidence type="ECO:0000313" key="5">
    <source>
        <dbReference type="Proteomes" id="UP000019426"/>
    </source>
</evidence>
<dbReference type="InterPro" id="IPR009057">
    <property type="entry name" value="Homeodomain-like_sf"/>
</dbReference>